<evidence type="ECO:0000313" key="3">
    <source>
        <dbReference type="Proteomes" id="UP001212498"/>
    </source>
</evidence>
<feature type="transmembrane region" description="Helical" evidence="1">
    <location>
        <begin position="89"/>
        <end position="109"/>
    </location>
</feature>
<accession>A0ABT4T4B5</accession>
<comment type="caution">
    <text evidence="2">The sequence shown here is derived from an EMBL/GenBank/DDBJ whole genome shotgun (WGS) entry which is preliminary data.</text>
</comment>
<sequence>MRRYRFGWVAAVVAGGFVVAVVVSGAVAAVTDDGGHLWLLTGVLGQGPGGWATVLPMVALGVLQGWGLWQILRGRSMKEKAEPAGDARLLRAVLYASLLFAFVPSPWWVGILEDALRVALVVLLYRVLNRASTVVRTVALVAGVCGPVAGLADMVLDVGSLRLFGLPWLVWMVLTLVAQGRDGRWSRATVWFGAVPAADFFLPVTVSTLVPDGLATFYWISIGSRAFEVFGLVWLARTAHELGSRPREPAPGRGHDPRGPWRPALAGTVAMAVLVLVPVSDHVPGPVTTSRACERAEDERRWDASAPSITGERAFVCEVRTSGKPSFAQGMPDGRLIVYGHRLCGAYTRADPRELAGLRGSDGLDPADLATLLAGICPRAAATLKAAAEAEQRELLAWEAAQQRECAKVPRHRPLIKPVKATVVKSPIWPELPLQAYEEGSGTDPFEDDLMDRAQENDLVASAPGHLIVFAGTSVRSCVTVETYARRPPMETKGWAHVVEVGYHSPEGSIVLHDGLGSALLPDLAAHGKGHYRIRVHMSRIPWEGEERGAQRLLIMSYPGRGDRVVEHRSRKSP</sequence>
<keyword evidence="1" id="KW-0472">Membrane</keyword>
<dbReference type="RefSeq" id="WP_271278129.1">
    <property type="nucleotide sequence ID" value="NZ_BAABFD010000003.1"/>
</dbReference>
<protein>
    <submittedName>
        <fullName evidence="2">Uncharacterized protein</fullName>
    </submittedName>
</protein>
<dbReference type="EMBL" id="JAPNUD010000082">
    <property type="protein sequence ID" value="MDA0644013.1"/>
    <property type="molecule type" value="Genomic_DNA"/>
</dbReference>
<evidence type="ECO:0000313" key="2">
    <source>
        <dbReference type="EMBL" id="MDA0644013.1"/>
    </source>
</evidence>
<gene>
    <name evidence="2" type="ORF">OUY24_25585</name>
</gene>
<feature type="transmembrane region" description="Helical" evidence="1">
    <location>
        <begin position="50"/>
        <end position="69"/>
    </location>
</feature>
<keyword evidence="3" id="KW-1185">Reference proteome</keyword>
<evidence type="ECO:0000256" key="1">
    <source>
        <dbReference type="SAM" id="Phobius"/>
    </source>
</evidence>
<keyword evidence="1" id="KW-1133">Transmembrane helix</keyword>
<feature type="transmembrane region" description="Helical" evidence="1">
    <location>
        <begin position="161"/>
        <end position="178"/>
    </location>
</feature>
<proteinExistence type="predicted"/>
<name>A0ABT4T4B5_9ACTN</name>
<feature type="transmembrane region" description="Helical" evidence="1">
    <location>
        <begin position="7"/>
        <end position="30"/>
    </location>
</feature>
<keyword evidence="1" id="KW-0812">Transmembrane</keyword>
<organism evidence="2 3">
    <name type="scientific">Nonomuraea ferruginea</name>
    <dbReference type="NCBI Taxonomy" id="46174"/>
    <lineage>
        <taxon>Bacteria</taxon>
        <taxon>Bacillati</taxon>
        <taxon>Actinomycetota</taxon>
        <taxon>Actinomycetes</taxon>
        <taxon>Streptosporangiales</taxon>
        <taxon>Streptosporangiaceae</taxon>
        <taxon>Nonomuraea</taxon>
    </lineage>
</organism>
<dbReference type="Proteomes" id="UP001212498">
    <property type="component" value="Unassembled WGS sequence"/>
</dbReference>
<reference evidence="2 3" key="1">
    <citation type="submission" date="2022-11" db="EMBL/GenBank/DDBJ databases">
        <title>Nonomuraea corallina sp. nov., a new species of the genus Nonomuraea isolated from sea side sediment in Thai sea.</title>
        <authorList>
            <person name="Ngamcharungchit C."/>
            <person name="Matsumoto A."/>
            <person name="Suriyachadkun C."/>
            <person name="Panbangred W."/>
            <person name="Inahashi Y."/>
            <person name="Intra B."/>
        </authorList>
    </citation>
    <scope>NUCLEOTIDE SEQUENCE [LARGE SCALE GENOMIC DNA]</scope>
    <source>
        <strain evidence="2 3">DSM 43553</strain>
    </source>
</reference>